<keyword evidence="4" id="KW-0808">Transferase</keyword>
<accession>A0A9D7I6V5</accession>
<dbReference type="CDD" id="cd16913">
    <property type="entry name" value="YkuD_like"/>
    <property type="match status" value="1"/>
</dbReference>
<dbReference type="GO" id="GO:0005576">
    <property type="term" value="C:extracellular region"/>
    <property type="evidence" value="ECO:0007669"/>
    <property type="project" value="TreeGrafter"/>
</dbReference>
<keyword evidence="3" id="KW-0328">Glycosyltransferase</keyword>
<dbReference type="PROSITE" id="PS52029">
    <property type="entry name" value="LD_TPASE"/>
    <property type="match status" value="1"/>
</dbReference>
<dbReference type="GO" id="GO:0008360">
    <property type="term" value="P:regulation of cell shape"/>
    <property type="evidence" value="ECO:0007669"/>
    <property type="project" value="UniProtKB-UniRule"/>
</dbReference>
<dbReference type="GO" id="GO:0018104">
    <property type="term" value="P:peptidoglycan-protein cross-linking"/>
    <property type="evidence" value="ECO:0007669"/>
    <property type="project" value="TreeGrafter"/>
</dbReference>
<name>A0A9D7I6V5_9RHOO</name>
<dbReference type="InterPro" id="IPR005490">
    <property type="entry name" value="LD_TPept_cat_dom"/>
</dbReference>
<organism evidence="11 12">
    <name type="scientific">Candidatus Propionivibrio dominans</name>
    <dbReference type="NCBI Taxonomy" id="2954373"/>
    <lineage>
        <taxon>Bacteria</taxon>
        <taxon>Pseudomonadati</taxon>
        <taxon>Pseudomonadota</taxon>
        <taxon>Betaproteobacteria</taxon>
        <taxon>Rhodocyclales</taxon>
        <taxon>Rhodocyclaceae</taxon>
        <taxon>Propionivibrio</taxon>
    </lineage>
</organism>
<protein>
    <submittedName>
        <fullName evidence="11">L,D-transpeptidase</fullName>
    </submittedName>
</protein>
<keyword evidence="7 9" id="KW-0573">Peptidoglycan synthesis</keyword>
<feature type="active site" description="Proton donor/acceptor" evidence="9">
    <location>
        <position position="118"/>
    </location>
</feature>
<dbReference type="GO" id="GO:0071972">
    <property type="term" value="F:peptidoglycan L,D-transpeptidase activity"/>
    <property type="evidence" value="ECO:0007669"/>
    <property type="project" value="TreeGrafter"/>
</dbReference>
<dbReference type="EMBL" id="JADJNC010000008">
    <property type="protein sequence ID" value="MBK7422626.1"/>
    <property type="molecule type" value="Genomic_DNA"/>
</dbReference>
<evidence type="ECO:0000313" key="11">
    <source>
        <dbReference type="EMBL" id="MBK7422626.1"/>
    </source>
</evidence>
<evidence type="ECO:0000256" key="1">
    <source>
        <dbReference type="ARBA" id="ARBA00004752"/>
    </source>
</evidence>
<keyword evidence="8 9" id="KW-0961">Cell wall biogenesis/degradation</keyword>
<evidence type="ECO:0000256" key="8">
    <source>
        <dbReference type="ARBA" id="ARBA00023316"/>
    </source>
</evidence>
<comment type="caution">
    <text evidence="11">The sequence shown here is derived from an EMBL/GenBank/DDBJ whole genome shotgun (WGS) entry which is preliminary data.</text>
</comment>
<dbReference type="InterPro" id="IPR038063">
    <property type="entry name" value="Transpep_catalytic_dom"/>
</dbReference>
<evidence type="ECO:0000256" key="6">
    <source>
        <dbReference type="ARBA" id="ARBA00022960"/>
    </source>
</evidence>
<comment type="pathway">
    <text evidence="1 9">Cell wall biogenesis; peptidoglycan biosynthesis.</text>
</comment>
<evidence type="ECO:0000256" key="9">
    <source>
        <dbReference type="PROSITE-ProRule" id="PRU01373"/>
    </source>
</evidence>
<evidence type="ECO:0000259" key="10">
    <source>
        <dbReference type="PROSITE" id="PS52029"/>
    </source>
</evidence>
<sequence length="160" mass="17893">MRIHISIAQQLLTLFDAAGQVLRCYPVSTASRGVGEQRGSYCTPRGKHLIRAKIGAGQAENTVFVTRRPSGEIYSPELGAAFPERDWILTRILWLSGCEPQFNRLASVDTMHRYIYIHGSPETVAMGTPGSHGCIRMRNADIIELFDRVPVYTPVEIFED</sequence>
<evidence type="ECO:0000256" key="7">
    <source>
        <dbReference type="ARBA" id="ARBA00022984"/>
    </source>
</evidence>
<dbReference type="PANTHER" id="PTHR30582">
    <property type="entry name" value="L,D-TRANSPEPTIDASE"/>
    <property type="match status" value="1"/>
</dbReference>
<dbReference type="AlphaFoldDB" id="A0A9D7I6V5"/>
<dbReference type="GO" id="GO:0016757">
    <property type="term" value="F:glycosyltransferase activity"/>
    <property type="evidence" value="ECO:0007669"/>
    <property type="project" value="UniProtKB-KW"/>
</dbReference>
<dbReference type="InterPro" id="IPR050979">
    <property type="entry name" value="LD-transpeptidase"/>
</dbReference>
<dbReference type="Gene3D" id="2.40.440.10">
    <property type="entry name" value="L,D-transpeptidase catalytic domain-like"/>
    <property type="match status" value="1"/>
</dbReference>
<feature type="active site" description="Nucleophile" evidence="9">
    <location>
        <position position="134"/>
    </location>
</feature>
<comment type="similarity">
    <text evidence="2">Belongs to the YkuD family.</text>
</comment>
<dbReference type="GO" id="GO:0071555">
    <property type="term" value="P:cell wall organization"/>
    <property type="evidence" value="ECO:0007669"/>
    <property type="project" value="UniProtKB-UniRule"/>
</dbReference>
<feature type="domain" description="L,D-TPase catalytic" evidence="10">
    <location>
        <begin position="1"/>
        <end position="158"/>
    </location>
</feature>
<gene>
    <name evidence="11" type="ORF">IPJ48_05760</name>
</gene>
<evidence type="ECO:0000256" key="4">
    <source>
        <dbReference type="ARBA" id="ARBA00022679"/>
    </source>
</evidence>
<evidence type="ECO:0000313" key="12">
    <source>
        <dbReference type="Proteomes" id="UP000886602"/>
    </source>
</evidence>
<dbReference type="Pfam" id="PF03734">
    <property type="entry name" value="YkuD"/>
    <property type="match status" value="1"/>
</dbReference>
<proteinExistence type="inferred from homology"/>
<keyword evidence="5" id="KW-0378">Hydrolase</keyword>
<dbReference type="Proteomes" id="UP000886602">
    <property type="component" value="Unassembled WGS sequence"/>
</dbReference>
<evidence type="ECO:0000256" key="3">
    <source>
        <dbReference type="ARBA" id="ARBA00022676"/>
    </source>
</evidence>
<reference evidence="11" key="1">
    <citation type="submission" date="2020-10" db="EMBL/GenBank/DDBJ databases">
        <title>Connecting structure to function with the recovery of over 1000 high-quality activated sludge metagenome-assembled genomes encoding full-length rRNA genes using long-read sequencing.</title>
        <authorList>
            <person name="Singleton C.M."/>
            <person name="Petriglieri F."/>
            <person name="Kristensen J.M."/>
            <person name="Kirkegaard R.H."/>
            <person name="Michaelsen T.Y."/>
            <person name="Andersen M.H."/>
            <person name="Karst S.M."/>
            <person name="Dueholm M.S."/>
            <person name="Nielsen P.H."/>
            <person name="Albertsen M."/>
        </authorList>
    </citation>
    <scope>NUCLEOTIDE SEQUENCE</scope>
    <source>
        <strain evidence="11">EsbW_18-Q3-R4-48_MAXAC.044</strain>
    </source>
</reference>
<dbReference type="SUPFAM" id="SSF141523">
    <property type="entry name" value="L,D-transpeptidase catalytic domain-like"/>
    <property type="match status" value="1"/>
</dbReference>
<evidence type="ECO:0000256" key="5">
    <source>
        <dbReference type="ARBA" id="ARBA00022801"/>
    </source>
</evidence>
<evidence type="ECO:0000256" key="2">
    <source>
        <dbReference type="ARBA" id="ARBA00005992"/>
    </source>
</evidence>
<keyword evidence="6 9" id="KW-0133">Cell shape</keyword>
<dbReference type="PANTHER" id="PTHR30582:SF24">
    <property type="entry name" value="L,D-TRANSPEPTIDASE ERFK_SRFK-RELATED"/>
    <property type="match status" value="1"/>
</dbReference>